<name>A0A7W6DUB5_9RHOB</name>
<gene>
    <name evidence="2" type="ORF">GGQ68_001678</name>
</gene>
<dbReference type="EMBL" id="JACIEJ010000003">
    <property type="protein sequence ID" value="MBB3985349.1"/>
    <property type="molecule type" value="Genomic_DNA"/>
</dbReference>
<protein>
    <submittedName>
        <fullName evidence="2">Uncharacterized protein</fullName>
    </submittedName>
</protein>
<feature type="region of interest" description="Disordered" evidence="1">
    <location>
        <begin position="70"/>
        <end position="134"/>
    </location>
</feature>
<comment type="caution">
    <text evidence="2">The sequence shown here is derived from an EMBL/GenBank/DDBJ whole genome shotgun (WGS) entry which is preliminary data.</text>
</comment>
<sequence length="134" mass="15179">MPEFSTKTRHWQLSLRTTGRSIACIIARRLNYECDRMLDAITDGKLTPAQAKAWLTSVVRSELDRIERQRMISRMDPRKTGVSIGRRRAHGPHLKVGKIRTWNKHAPLRGKSSTAPPPRSSKPKSPFTSPGKPL</sequence>
<accession>A0A7W6DUB5</accession>
<feature type="compositionally biased region" description="Basic residues" evidence="1">
    <location>
        <begin position="85"/>
        <end position="108"/>
    </location>
</feature>
<keyword evidence="3" id="KW-1185">Reference proteome</keyword>
<feature type="compositionally biased region" description="Low complexity" evidence="1">
    <location>
        <begin position="123"/>
        <end position="134"/>
    </location>
</feature>
<proteinExistence type="predicted"/>
<organism evidence="2 3">
    <name type="scientific">Sagittula marina</name>
    <dbReference type="NCBI Taxonomy" id="943940"/>
    <lineage>
        <taxon>Bacteria</taxon>
        <taxon>Pseudomonadati</taxon>
        <taxon>Pseudomonadota</taxon>
        <taxon>Alphaproteobacteria</taxon>
        <taxon>Rhodobacterales</taxon>
        <taxon>Roseobacteraceae</taxon>
        <taxon>Sagittula</taxon>
    </lineage>
</organism>
<reference evidence="2 3" key="1">
    <citation type="submission" date="2020-08" db="EMBL/GenBank/DDBJ databases">
        <title>Genomic Encyclopedia of Type Strains, Phase IV (KMG-IV): sequencing the most valuable type-strain genomes for metagenomic binning, comparative biology and taxonomic classification.</title>
        <authorList>
            <person name="Goeker M."/>
        </authorList>
    </citation>
    <scope>NUCLEOTIDE SEQUENCE [LARGE SCALE GENOMIC DNA]</scope>
    <source>
        <strain evidence="2 3">DSM 102235</strain>
    </source>
</reference>
<evidence type="ECO:0000256" key="1">
    <source>
        <dbReference type="SAM" id="MobiDB-lite"/>
    </source>
</evidence>
<dbReference type="RefSeq" id="WP_344717120.1">
    <property type="nucleotide sequence ID" value="NZ_BAABBZ010000059.1"/>
</dbReference>
<dbReference type="Proteomes" id="UP000541426">
    <property type="component" value="Unassembled WGS sequence"/>
</dbReference>
<dbReference type="AlphaFoldDB" id="A0A7W6DUB5"/>
<feature type="compositionally biased region" description="Basic and acidic residues" evidence="1">
    <location>
        <begin position="70"/>
        <end position="79"/>
    </location>
</feature>
<evidence type="ECO:0000313" key="3">
    <source>
        <dbReference type="Proteomes" id="UP000541426"/>
    </source>
</evidence>
<evidence type="ECO:0000313" key="2">
    <source>
        <dbReference type="EMBL" id="MBB3985349.1"/>
    </source>
</evidence>